<dbReference type="Proteomes" id="UP000661607">
    <property type="component" value="Unassembled WGS sequence"/>
</dbReference>
<dbReference type="InterPro" id="IPR000086">
    <property type="entry name" value="NUDIX_hydrolase_dom"/>
</dbReference>
<dbReference type="RefSeq" id="WP_192773323.1">
    <property type="nucleotide sequence ID" value="NZ_BAAASY010000023.1"/>
</dbReference>
<dbReference type="InterPro" id="IPR015797">
    <property type="entry name" value="NUDIX_hydrolase-like_dom_sf"/>
</dbReference>
<dbReference type="SUPFAM" id="SSF55811">
    <property type="entry name" value="Nudix"/>
    <property type="match status" value="1"/>
</dbReference>
<dbReference type="EMBL" id="JADBEF010000001">
    <property type="protein sequence ID" value="MBE1557791.1"/>
    <property type="molecule type" value="Genomic_DNA"/>
</dbReference>
<reference evidence="6 7" key="1">
    <citation type="submission" date="2020-10" db="EMBL/GenBank/DDBJ databases">
        <title>Sequencing the genomes of 1000 actinobacteria strains.</title>
        <authorList>
            <person name="Klenk H.-P."/>
        </authorList>
    </citation>
    <scope>NUCLEOTIDE SEQUENCE [LARGE SCALE GENOMIC DNA]</scope>
    <source>
        <strain evidence="6 7">DSM 43748</strain>
    </source>
</reference>
<sequence>MSTRVAAYALCVEDDRILLAHWADGEPAHWGLPGGGLEFGEDPLDALHREVEEETGHTVEVERLLGIVTARHERLHAIKVIYKARVTGGTLRDEVGGSTDTAAWIPLAELPSLPRVEFVDRALDLDDLRPPSGRLVTGMRRGGLTFAEIHGR</sequence>
<evidence type="ECO:0000259" key="5">
    <source>
        <dbReference type="PROSITE" id="PS51462"/>
    </source>
</evidence>
<dbReference type="InterPro" id="IPR020476">
    <property type="entry name" value="Nudix_hydrolase"/>
</dbReference>
<comment type="cofactor">
    <cofactor evidence="1">
        <name>Mg(2+)</name>
        <dbReference type="ChEBI" id="CHEBI:18420"/>
    </cofactor>
</comment>
<comment type="similarity">
    <text evidence="2 4">Belongs to the Nudix hydrolase family.</text>
</comment>
<evidence type="ECO:0000256" key="3">
    <source>
        <dbReference type="ARBA" id="ARBA00022801"/>
    </source>
</evidence>
<evidence type="ECO:0000256" key="4">
    <source>
        <dbReference type="RuleBase" id="RU003476"/>
    </source>
</evidence>
<dbReference type="Pfam" id="PF00293">
    <property type="entry name" value="NUDIX"/>
    <property type="match status" value="1"/>
</dbReference>
<name>A0ABR9K713_9ACTN</name>
<proteinExistence type="inferred from homology"/>
<keyword evidence="7" id="KW-1185">Reference proteome</keyword>
<dbReference type="PROSITE" id="PS51462">
    <property type="entry name" value="NUDIX"/>
    <property type="match status" value="1"/>
</dbReference>
<comment type="caution">
    <text evidence="6">The sequence shown here is derived from an EMBL/GenBank/DDBJ whole genome shotgun (WGS) entry which is preliminary data.</text>
</comment>
<dbReference type="PRINTS" id="PR00502">
    <property type="entry name" value="NUDIXFAMILY"/>
</dbReference>
<evidence type="ECO:0000256" key="2">
    <source>
        <dbReference type="ARBA" id="ARBA00005582"/>
    </source>
</evidence>
<dbReference type="Gene3D" id="3.90.79.10">
    <property type="entry name" value="Nucleoside Triphosphate Pyrophosphohydrolase"/>
    <property type="match status" value="1"/>
</dbReference>
<protein>
    <submittedName>
        <fullName evidence="6">ADP-ribose pyrophosphatase YjhB (NUDIX family)</fullName>
    </submittedName>
</protein>
<dbReference type="PANTHER" id="PTHR43046:SF14">
    <property type="entry name" value="MUTT_NUDIX FAMILY PROTEIN"/>
    <property type="match status" value="1"/>
</dbReference>
<dbReference type="InterPro" id="IPR020084">
    <property type="entry name" value="NUDIX_hydrolase_CS"/>
</dbReference>
<accession>A0ABR9K713</accession>
<evidence type="ECO:0000313" key="6">
    <source>
        <dbReference type="EMBL" id="MBE1557791.1"/>
    </source>
</evidence>
<gene>
    <name evidence="6" type="ORF">H4W81_000570</name>
</gene>
<evidence type="ECO:0000313" key="7">
    <source>
        <dbReference type="Proteomes" id="UP000661607"/>
    </source>
</evidence>
<organism evidence="6 7">
    <name type="scientific">Nonomuraea africana</name>
    <dbReference type="NCBI Taxonomy" id="46171"/>
    <lineage>
        <taxon>Bacteria</taxon>
        <taxon>Bacillati</taxon>
        <taxon>Actinomycetota</taxon>
        <taxon>Actinomycetes</taxon>
        <taxon>Streptosporangiales</taxon>
        <taxon>Streptosporangiaceae</taxon>
        <taxon>Nonomuraea</taxon>
    </lineage>
</organism>
<keyword evidence="3 4" id="KW-0378">Hydrolase</keyword>
<dbReference type="PROSITE" id="PS00893">
    <property type="entry name" value="NUDIX_BOX"/>
    <property type="match status" value="1"/>
</dbReference>
<feature type="domain" description="Nudix hydrolase" evidence="5">
    <location>
        <begin position="1"/>
        <end position="129"/>
    </location>
</feature>
<dbReference type="PANTHER" id="PTHR43046">
    <property type="entry name" value="GDP-MANNOSE MANNOSYL HYDROLASE"/>
    <property type="match status" value="1"/>
</dbReference>
<evidence type="ECO:0000256" key="1">
    <source>
        <dbReference type="ARBA" id="ARBA00001946"/>
    </source>
</evidence>